<organism evidence="1 2">
    <name type="scientific">Peronosclerospora sorghi</name>
    <dbReference type="NCBI Taxonomy" id="230839"/>
    <lineage>
        <taxon>Eukaryota</taxon>
        <taxon>Sar</taxon>
        <taxon>Stramenopiles</taxon>
        <taxon>Oomycota</taxon>
        <taxon>Peronosporomycetes</taxon>
        <taxon>Peronosporales</taxon>
        <taxon>Peronosporaceae</taxon>
        <taxon>Peronosclerospora</taxon>
    </lineage>
</organism>
<sequence length="110" mass="12519">MFRSRFEIYQSGVRIRRMIPKARARVPNAIKFPRDLENVVKTPKDPCVYQMASVASSVLLQSSCSYSRDETTQCPFSHDMRIQESDKCGSKMAQKIAKGLRLGKKAVNFT</sequence>
<keyword evidence="2" id="KW-1185">Reference proteome</keyword>
<reference evidence="1 2" key="1">
    <citation type="journal article" date="2022" name="bioRxiv">
        <title>The genome of the oomycete Peronosclerospora sorghi, a cosmopolitan pathogen of maize and sorghum, is inflated with dispersed pseudogenes.</title>
        <authorList>
            <person name="Fletcher K."/>
            <person name="Martin F."/>
            <person name="Isakeit T."/>
            <person name="Cavanaugh K."/>
            <person name="Magill C."/>
            <person name="Michelmore R."/>
        </authorList>
    </citation>
    <scope>NUCLEOTIDE SEQUENCE [LARGE SCALE GENOMIC DNA]</scope>
    <source>
        <strain evidence="1">P6</strain>
    </source>
</reference>
<dbReference type="EMBL" id="CM047581">
    <property type="protein sequence ID" value="KAI9916652.1"/>
    <property type="molecule type" value="Genomic_DNA"/>
</dbReference>
<gene>
    <name evidence="1" type="ORF">PsorP6_018011</name>
</gene>
<accession>A0ACC0WDL1</accession>
<proteinExistence type="predicted"/>
<protein>
    <submittedName>
        <fullName evidence="1">Uncharacterized protein</fullName>
    </submittedName>
</protein>
<name>A0ACC0WDL1_9STRA</name>
<dbReference type="Proteomes" id="UP001163321">
    <property type="component" value="Chromosome 2"/>
</dbReference>
<comment type="caution">
    <text evidence="1">The sequence shown here is derived from an EMBL/GenBank/DDBJ whole genome shotgun (WGS) entry which is preliminary data.</text>
</comment>
<evidence type="ECO:0000313" key="2">
    <source>
        <dbReference type="Proteomes" id="UP001163321"/>
    </source>
</evidence>
<evidence type="ECO:0000313" key="1">
    <source>
        <dbReference type="EMBL" id="KAI9916652.1"/>
    </source>
</evidence>